<comment type="catalytic activity">
    <reaction evidence="7">
        <text>a 5'-end triphospho-ribonucleoside in mRNA + H2O = a 5'-end diphospho-ribonucleoside in mRNA + phosphate + H(+)</text>
        <dbReference type="Rhea" id="RHEA:67004"/>
        <dbReference type="Rhea" id="RHEA-COMP:17164"/>
        <dbReference type="Rhea" id="RHEA-COMP:17165"/>
        <dbReference type="ChEBI" id="CHEBI:15377"/>
        <dbReference type="ChEBI" id="CHEBI:15378"/>
        <dbReference type="ChEBI" id="CHEBI:43474"/>
        <dbReference type="ChEBI" id="CHEBI:167616"/>
        <dbReference type="ChEBI" id="CHEBI:167618"/>
        <dbReference type="EC" id="3.6.1.74"/>
    </reaction>
    <physiologicalReaction direction="left-to-right" evidence="7">
        <dbReference type="Rhea" id="RHEA:67005"/>
    </physiologicalReaction>
</comment>
<evidence type="ECO:0000313" key="12">
    <source>
        <dbReference type="Proteomes" id="UP000322225"/>
    </source>
</evidence>
<dbReference type="InterPro" id="IPR040343">
    <property type="entry name" value="Cet1/Ctl1"/>
</dbReference>
<dbReference type="InterPro" id="IPR037009">
    <property type="entry name" value="mRNA_triPase_Cet1_sf"/>
</dbReference>
<dbReference type="InterPro" id="IPR004206">
    <property type="entry name" value="mRNA_triPase_Cet1"/>
</dbReference>
<dbReference type="GO" id="GO:0006370">
    <property type="term" value="P:7-methylguanosine mRNA capping"/>
    <property type="evidence" value="ECO:0007669"/>
    <property type="project" value="UniProtKB-UniRule"/>
</dbReference>
<organism evidence="11 12">
    <name type="scientific">Kwoniella shandongensis</name>
    <dbReference type="NCBI Taxonomy" id="1734106"/>
    <lineage>
        <taxon>Eukaryota</taxon>
        <taxon>Fungi</taxon>
        <taxon>Dikarya</taxon>
        <taxon>Basidiomycota</taxon>
        <taxon>Agaricomycotina</taxon>
        <taxon>Tremellomycetes</taxon>
        <taxon>Tremellales</taxon>
        <taxon>Cryptococcaceae</taxon>
        <taxon>Kwoniella</taxon>
    </lineage>
</organism>
<evidence type="ECO:0000256" key="6">
    <source>
        <dbReference type="ARBA" id="ARBA00023242"/>
    </source>
</evidence>
<comment type="subcellular location">
    <subcellularLocation>
        <location evidence="2 8">Nucleus</location>
    </subcellularLocation>
</comment>
<evidence type="ECO:0000256" key="5">
    <source>
        <dbReference type="ARBA" id="ARBA00022801"/>
    </source>
</evidence>
<accession>A0AAJ8MZN7</accession>
<reference evidence="11" key="1">
    <citation type="submission" date="2017-08" db="EMBL/GenBank/DDBJ databases">
        <authorList>
            <person name="Cuomo C."/>
            <person name="Billmyre B."/>
            <person name="Heitman J."/>
        </authorList>
    </citation>
    <scope>NUCLEOTIDE SEQUENCE</scope>
    <source>
        <strain evidence="11">CBS 12478</strain>
    </source>
</reference>
<dbReference type="GeneID" id="43591184"/>
<evidence type="ECO:0000313" key="11">
    <source>
        <dbReference type="EMBL" id="WWD21910.1"/>
    </source>
</evidence>
<evidence type="ECO:0000256" key="1">
    <source>
        <dbReference type="ARBA" id="ARBA00001946"/>
    </source>
</evidence>
<comment type="subunit">
    <text evidence="8">Heterodimer. The mRNA-capping enzyme is composed of two separate chains alpha and beta, respectively a mRNA guanylyltransferase and an mRNA 5'-triphosphate monophosphatase.</text>
</comment>
<dbReference type="Proteomes" id="UP000322225">
    <property type="component" value="Chromosome 12"/>
</dbReference>
<evidence type="ECO:0000256" key="2">
    <source>
        <dbReference type="ARBA" id="ARBA00004123"/>
    </source>
</evidence>
<keyword evidence="8" id="KW-0506">mRNA capping</keyword>
<dbReference type="EC" id="3.6.1.74" evidence="8"/>
<dbReference type="InterPro" id="IPR033469">
    <property type="entry name" value="CYTH-like_dom_sf"/>
</dbReference>
<dbReference type="GO" id="GO:0004651">
    <property type="term" value="F:polynucleotide 5'-phosphatase activity"/>
    <property type="evidence" value="ECO:0007669"/>
    <property type="project" value="UniProtKB-UniRule"/>
</dbReference>
<evidence type="ECO:0000256" key="8">
    <source>
        <dbReference type="RuleBase" id="RU367053"/>
    </source>
</evidence>
<feature type="region of interest" description="Disordered" evidence="9">
    <location>
        <begin position="237"/>
        <end position="257"/>
    </location>
</feature>
<proteinExistence type="inferred from homology"/>
<evidence type="ECO:0000256" key="9">
    <source>
        <dbReference type="SAM" id="MobiDB-lite"/>
    </source>
</evidence>
<keyword evidence="6 8" id="KW-0539">Nucleus</keyword>
<dbReference type="CDD" id="cd07470">
    <property type="entry name" value="CYTH-like_mRNA_RTPase"/>
    <property type="match status" value="1"/>
</dbReference>
<dbReference type="EMBL" id="CP144062">
    <property type="protein sequence ID" value="WWD21910.1"/>
    <property type="molecule type" value="Genomic_DNA"/>
</dbReference>
<name>A0AAJ8MZN7_9TREE</name>
<comment type="cofactor">
    <cofactor evidence="1 8">
        <name>Mg(2+)</name>
        <dbReference type="ChEBI" id="CHEBI:18420"/>
    </cofactor>
</comment>
<reference evidence="11" key="2">
    <citation type="submission" date="2024-01" db="EMBL/GenBank/DDBJ databases">
        <title>Comparative genomics of Cryptococcus and Kwoniella reveals pathogenesis evolution and contrasting modes of karyotype evolution via chromosome fusion or intercentromeric recombination.</title>
        <authorList>
            <person name="Coelho M.A."/>
            <person name="David-Palma M."/>
            <person name="Shea T."/>
            <person name="Bowers K."/>
            <person name="McGinley-Smith S."/>
            <person name="Mohammad A.W."/>
            <person name="Gnirke A."/>
            <person name="Yurkov A.M."/>
            <person name="Nowrousian M."/>
            <person name="Sun S."/>
            <person name="Cuomo C.A."/>
            <person name="Heitman J."/>
        </authorList>
    </citation>
    <scope>NUCLEOTIDE SEQUENCE</scope>
    <source>
        <strain evidence="11">CBS 12478</strain>
    </source>
</reference>
<evidence type="ECO:0000259" key="10">
    <source>
        <dbReference type="Pfam" id="PF02940"/>
    </source>
</evidence>
<dbReference type="RefSeq" id="XP_031858658.2">
    <property type="nucleotide sequence ID" value="XM_032007016.2"/>
</dbReference>
<protein>
    <recommendedName>
        <fullName evidence="8">mRNA-capping enzyme subunit beta</fullName>
        <ecNumber evidence="8">3.6.1.74</ecNumber>
    </recommendedName>
    <alternativeName>
        <fullName evidence="8">mRNA 5'-phosphatase</fullName>
    </alternativeName>
    <alternativeName>
        <fullName evidence="8">mRNA 5'-triphosphate monophosphatase</fullName>
    </alternativeName>
</protein>
<dbReference type="PANTHER" id="PTHR28118">
    <property type="entry name" value="POLYNUCLEOTIDE 5'-TRIPHOSPHATASE-RELATED"/>
    <property type="match status" value="1"/>
</dbReference>
<feature type="domain" description="mRNA triphosphatase Cet1-like" evidence="10">
    <location>
        <begin position="135"/>
        <end position="348"/>
    </location>
</feature>
<dbReference type="GO" id="GO:0031533">
    <property type="term" value="C:mRNA capping enzyme complex"/>
    <property type="evidence" value="ECO:0007669"/>
    <property type="project" value="UniProtKB-UniRule"/>
</dbReference>
<keyword evidence="4 8" id="KW-0507">mRNA processing</keyword>
<keyword evidence="5 8" id="KW-0378">Hydrolase</keyword>
<comment type="similarity">
    <text evidence="3 8">Belongs to the fungal TPase family.</text>
</comment>
<evidence type="ECO:0000256" key="3">
    <source>
        <dbReference type="ARBA" id="ARBA00006345"/>
    </source>
</evidence>
<dbReference type="GO" id="GO:0140818">
    <property type="term" value="F:mRNA 5'-triphosphate monophosphatase activity"/>
    <property type="evidence" value="ECO:0007669"/>
    <property type="project" value="UniProtKB-EC"/>
</dbReference>
<keyword evidence="12" id="KW-1185">Reference proteome</keyword>
<feature type="region of interest" description="Disordered" evidence="9">
    <location>
        <begin position="1"/>
        <end position="118"/>
    </location>
</feature>
<dbReference type="AlphaFoldDB" id="A0AAJ8MZN7"/>
<dbReference type="Gene3D" id="3.20.100.10">
    <property type="entry name" value="mRNA triphosphatase Cet1-like"/>
    <property type="match status" value="1"/>
</dbReference>
<feature type="compositionally biased region" description="Polar residues" evidence="9">
    <location>
        <begin position="40"/>
        <end position="58"/>
    </location>
</feature>
<feature type="compositionally biased region" description="Polar residues" evidence="9">
    <location>
        <begin position="17"/>
        <end position="26"/>
    </location>
</feature>
<evidence type="ECO:0000256" key="4">
    <source>
        <dbReference type="ARBA" id="ARBA00022664"/>
    </source>
</evidence>
<dbReference type="KEGG" id="ksn:43591184"/>
<dbReference type="Pfam" id="PF02940">
    <property type="entry name" value="mRNA_triPase"/>
    <property type="match status" value="1"/>
</dbReference>
<dbReference type="PANTHER" id="PTHR28118:SF1">
    <property type="entry name" value="POLYNUCLEOTIDE 5'-TRIPHOSPHATASE CTL1-RELATED"/>
    <property type="match status" value="1"/>
</dbReference>
<evidence type="ECO:0000256" key="7">
    <source>
        <dbReference type="ARBA" id="ARBA00047740"/>
    </source>
</evidence>
<comment type="function">
    <text evidence="8">First step of mRNA capping. Converts the 5'-triphosphate end of a nascent mRNA chain into a diphosphate end.</text>
</comment>
<gene>
    <name evidence="11" type="ORF">CI109_106398</name>
</gene>
<feature type="compositionally biased region" description="Basic and acidic residues" evidence="9">
    <location>
        <begin position="71"/>
        <end position="81"/>
    </location>
</feature>
<dbReference type="SUPFAM" id="SSF55154">
    <property type="entry name" value="CYTH-like phosphatases"/>
    <property type="match status" value="1"/>
</dbReference>
<sequence length="388" mass="42764">MPPYIPYHDRSLPPRPNHSQRGQSPTPRYASPDLDPTVSYHWTKNMSSDSGEEQSTSYGNGNGNGSYVPRPRGEVFEHEDQGEAGPSRKRARQDEEESYSQDNGHEGGGGGSSYHSGGAQALPLTGSIFNILPRNPFTAVVGDFIMASASGLNDVEIEIKLGTLMSAPDPTASQPPRRIRMPTQSEMIMPPDYPLGPFHSTMHPHQYRAFNNLLNSAAQTSISLPPHAGRVHFSRSKLTDSFHGGGGRQGKVRVSRDRDTGEVVQVVKKRRVADLNVYCPGWPFDWRISVNVEEPCDMPTSPPTMTRDKDRACYRHQVCQVDLTHVKSGETSNPTSKPTSSFELEIEILDVPTLLQEGMAGSDRFDEILQNVLDTARMLVKNAESAPQ</sequence>